<comment type="function">
    <text evidence="6">Catalyzes the phosphorylation of the position 2 hydroxy group of 4-diphosphocytidyl-2C-methyl-D-erythritol.</text>
</comment>
<comment type="caution">
    <text evidence="8">The sequence shown here is derived from an EMBL/GenBank/DDBJ whole genome shotgun (WGS) entry which is preliminary data.</text>
</comment>
<dbReference type="InterPro" id="IPR006204">
    <property type="entry name" value="GHMP_kinase_N_dom"/>
</dbReference>
<dbReference type="Gene3D" id="3.30.70.890">
    <property type="entry name" value="GHMP kinase, C-terminal domain"/>
    <property type="match status" value="1"/>
</dbReference>
<dbReference type="SUPFAM" id="SSF55060">
    <property type="entry name" value="GHMP Kinase, C-terminal domain"/>
    <property type="match status" value="1"/>
</dbReference>
<evidence type="ECO:0000256" key="4">
    <source>
        <dbReference type="ARBA" id="ARBA00022777"/>
    </source>
</evidence>
<dbReference type="GO" id="GO:0019288">
    <property type="term" value="P:isopentenyl diphosphate biosynthetic process, methylerythritol 4-phosphate pathway"/>
    <property type="evidence" value="ECO:0007669"/>
    <property type="project" value="UniProtKB-UniRule"/>
</dbReference>
<dbReference type="GO" id="GO:0016114">
    <property type="term" value="P:terpenoid biosynthetic process"/>
    <property type="evidence" value="ECO:0007669"/>
    <property type="project" value="UniProtKB-UniRule"/>
</dbReference>
<evidence type="ECO:0000256" key="2">
    <source>
        <dbReference type="ARBA" id="ARBA00022679"/>
    </source>
</evidence>
<dbReference type="PANTHER" id="PTHR43527">
    <property type="entry name" value="4-DIPHOSPHOCYTIDYL-2-C-METHYL-D-ERYTHRITOL KINASE, CHLOROPLASTIC"/>
    <property type="match status" value="1"/>
</dbReference>
<comment type="catalytic activity">
    <reaction evidence="6">
        <text>4-CDP-2-C-methyl-D-erythritol + ATP = 4-CDP-2-C-methyl-D-erythritol 2-phosphate + ADP + H(+)</text>
        <dbReference type="Rhea" id="RHEA:18437"/>
        <dbReference type="ChEBI" id="CHEBI:15378"/>
        <dbReference type="ChEBI" id="CHEBI:30616"/>
        <dbReference type="ChEBI" id="CHEBI:57823"/>
        <dbReference type="ChEBI" id="CHEBI:57919"/>
        <dbReference type="ChEBI" id="CHEBI:456216"/>
        <dbReference type="EC" id="2.7.1.148"/>
    </reaction>
</comment>
<dbReference type="HAMAP" id="MF_00061">
    <property type="entry name" value="IspE"/>
    <property type="match status" value="1"/>
</dbReference>
<evidence type="ECO:0000256" key="3">
    <source>
        <dbReference type="ARBA" id="ARBA00022741"/>
    </source>
</evidence>
<keyword evidence="6" id="KW-0414">Isoprene biosynthesis</keyword>
<keyword evidence="5 6" id="KW-0067">ATP-binding</keyword>
<comment type="pathway">
    <text evidence="6">Isoprenoid biosynthesis; isopentenyl diphosphate biosynthesis via DXP pathway; isopentenyl diphosphate from 1-deoxy-D-xylulose 5-phosphate: step 3/6.</text>
</comment>
<comment type="similarity">
    <text evidence="6">Belongs to the GHMP kinase family. IspE subfamily.</text>
</comment>
<dbReference type="Gene3D" id="3.30.230.10">
    <property type="match status" value="1"/>
</dbReference>
<dbReference type="EMBL" id="PXYT01000006">
    <property type="protein sequence ID" value="PSR30866.1"/>
    <property type="molecule type" value="Genomic_DNA"/>
</dbReference>
<feature type="binding site" evidence="6">
    <location>
        <begin position="163"/>
        <end position="173"/>
    </location>
    <ligand>
        <name>ATP</name>
        <dbReference type="ChEBI" id="CHEBI:30616"/>
    </ligand>
</feature>
<evidence type="ECO:0000256" key="6">
    <source>
        <dbReference type="HAMAP-Rule" id="MF_00061"/>
    </source>
</evidence>
<evidence type="ECO:0000259" key="7">
    <source>
        <dbReference type="Pfam" id="PF00288"/>
    </source>
</evidence>
<feature type="active site" evidence="6">
    <location>
        <position position="201"/>
    </location>
</feature>
<dbReference type="UniPathway" id="UPA00056">
    <property type="reaction ID" value="UER00094"/>
</dbReference>
<evidence type="ECO:0000313" key="8">
    <source>
        <dbReference type="EMBL" id="PSR30866.1"/>
    </source>
</evidence>
<dbReference type="GO" id="GO:0050515">
    <property type="term" value="F:4-(cytidine 5'-diphospho)-2-C-methyl-D-erythritol kinase activity"/>
    <property type="evidence" value="ECO:0007669"/>
    <property type="project" value="UniProtKB-UniRule"/>
</dbReference>
<proteinExistence type="inferred from homology"/>
<accession>A0A2T2X8T6</accession>
<feature type="active site" evidence="6">
    <location>
        <position position="76"/>
    </location>
</feature>
<dbReference type="PANTHER" id="PTHR43527:SF2">
    <property type="entry name" value="4-DIPHOSPHOCYTIDYL-2-C-METHYL-D-ERYTHRITOL KINASE, CHLOROPLASTIC"/>
    <property type="match status" value="1"/>
</dbReference>
<dbReference type="Pfam" id="PF00288">
    <property type="entry name" value="GHMP_kinases_N"/>
    <property type="match status" value="1"/>
</dbReference>
<dbReference type="InterPro" id="IPR004424">
    <property type="entry name" value="IspE"/>
</dbReference>
<gene>
    <name evidence="6 8" type="primary">ispE</name>
    <name evidence="8" type="ORF">C7B43_04215</name>
</gene>
<dbReference type="GO" id="GO:0005524">
    <property type="term" value="F:ATP binding"/>
    <property type="evidence" value="ECO:0007669"/>
    <property type="project" value="UniProtKB-UniRule"/>
</dbReference>
<organism evidence="8 9">
    <name type="scientific">Sulfobacillus benefaciens</name>
    <dbReference type="NCBI Taxonomy" id="453960"/>
    <lineage>
        <taxon>Bacteria</taxon>
        <taxon>Bacillati</taxon>
        <taxon>Bacillota</taxon>
        <taxon>Clostridia</taxon>
        <taxon>Eubacteriales</taxon>
        <taxon>Clostridiales Family XVII. Incertae Sedis</taxon>
        <taxon>Sulfobacillus</taxon>
    </lineage>
</organism>
<sequence>MPDVCENFGEIADARREVDWEPKLLQQIEPKASSEHETAECGTMNEAATIRNFSICIQEAGIGTQLAQWQEAAYAKINLGLWVGARDNRGYHPVSSILQSISMADDILITESSHYHVEMIMPPELHAPVLSPADNLITRAYHLLKSRYPEIPTVQIRVTKRIPFGAGLGGGSADAAAIIRWTQRVINQRIDGRLASTLGVDIPFLVCGGTAQATGYGDDLQYLRPVTGWHLVLVTPQFGLSTARVYQAFDTLSPAFQHPLDSVGNIVRALEQGRTPPELLNALERAAWKVEPKLRGLKADLQHLTDRPWFLTGSGATYFALLRSDDEARNLQAHLRNSRLDNVARVEIAEFLGPYCSA</sequence>
<keyword evidence="4 6" id="KW-0418">Kinase</keyword>
<protein>
    <recommendedName>
        <fullName evidence="1 6">4-diphosphocytidyl-2-C-methyl-D-erythritol kinase</fullName>
        <shortName evidence="6">CMK</shortName>
        <ecNumber evidence="6">2.7.1.148</ecNumber>
    </recommendedName>
    <alternativeName>
        <fullName evidence="6">4-(cytidine-5'-diphospho)-2-C-methyl-D-erythritol kinase</fullName>
    </alternativeName>
</protein>
<dbReference type="InterPro" id="IPR020568">
    <property type="entry name" value="Ribosomal_Su5_D2-typ_SF"/>
</dbReference>
<evidence type="ECO:0000256" key="1">
    <source>
        <dbReference type="ARBA" id="ARBA00017473"/>
    </source>
</evidence>
<evidence type="ECO:0000313" key="9">
    <source>
        <dbReference type="Proteomes" id="UP000242699"/>
    </source>
</evidence>
<dbReference type="AlphaFoldDB" id="A0A2T2X8T6"/>
<dbReference type="EC" id="2.7.1.148" evidence="6"/>
<dbReference type="InterPro" id="IPR036554">
    <property type="entry name" value="GHMP_kinase_C_sf"/>
</dbReference>
<keyword evidence="3 6" id="KW-0547">Nucleotide-binding</keyword>
<dbReference type="InterPro" id="IPR014721">
    <property type="entry name" value="Ribsml_uS5_D2-typ_fold_subgr"/>
</dbReference>
<name>A0A2T2X8T6_9FIRM</name>
<dbReference type="NCBIfam" id="TIGR00154">
    <property type="entry name" value="ispE"/>
    <property type="match status" value="1"/>
</dbReference>
<dbReference type="Proteomes" id="UP000242699">
    <property type="component" value="Unassembled WGS sequence"/>
</dbReference>
<feature type="domain" description="GHMP kinase N-terminal" evidence="7">
    <location>
        <begin position="135"/>
        <end position="208"/>
    </location>
</feature>
<reference evidence="8 9" key="1">
    <citation type="journal article" date="2014" name="BMC Genomics">
        <title>Comparison of environmental and isolate Sulfobacillus genomes reveals diverse carbon, sulfur, nitrogen, and hydrogen metabolisms.</title>
        <authorList>
            <person name="Justice N.B."/>
            <person name="Norman A."/>
            <person name="Brown C.T."/>
            <person name="Singh A."/>
            <person name="Thomas B.C."/>
            <person name="Banfield J.F."/>
        </authorList>
    </citation>
    <scope>NUCLEOTIDE SEQUENCE [LARGE SCALE GENOMIC DNA]</scope>
    <source>
        <strain evidence="8">AMDSBA1</strain>
    </source>
</reference>
<evidence type="ECO:0000256" key="5">
    <source>
        <dbReference type="ARBA" id="ARBA00022840"/>
    </source>
</evidence>
<keyword evidence="2 6" id="KW-0808">Transferase</keyword>
<dbReference type="SUPFAM" id="SSF54211">
    <property type="entry name" value="Ribosomal protein S5 domain 2-like"/>
    <property type="match status" value="1"/>
</dbReference>